<keyword evidence="5" id="KW-1185">Reference proteome</keyword>
<evidence type="ECO:0000313" key="5">
    <source>
        <dbReference type="Proteomes" id="UP001214628"/>
    </source>
</evidence>
<gene>
    <name evidence="4" type="ORF">MPSI1_000869</name>
</gene>
<dbReference type="Proteomes" id="UP001214628">
    <property type="component" value="Chromosome 1"/>
</dbReference>
<dbReference type="PANTHER" id="PTHR12121:SF45">
    <property type="entry name" value="NOCTURNIN"/>
    <property type="match status" value="1"/>
</dbReference>
<dbReference type="AlphaFoldDB" id="A0AAF0F3Y0"/>
<protein>
    <recommendedName>
        <fullName evidence="3">Endonuclease/exonuclease/phosphatase domain-containing protein</fullName>
    </recommendedName>
</protein>
<dbReference type="EMBL" id="CP118375">
    <property type="protein sequence ID" value="WFD42228.1"/>
    <property type="molecule type" value="Genomic_DNA"/>
</dbReference>
<feature type="domain" description="Endonuclease/exonuclease/phosphatase" evidence="3">
    <location>
        <begin position="55"/>
        <end position="323"/>
    </location>
</feature>
<accession>A0AAF0F3Y0</accession>
<keyword evidence="2" id="KW-0378">Hydrolase</keyword>
<dbReference type="PANTHER" id="PTHR12121">
    <property type="entry name" value="CARBON CATABOLITE REPRESSOR PROTEIN 4"/>
    <property type="match status" value="1"/>
</dbReference>
<dbReference type="Gene3D" id="3.60.10.10">
    <property type="entry name" value="Endonuclease/exonuclease/phosphatase"/>
    <property type="match status" value="1"/>
</dbReference>
<sequence length="394" mass="44558">MDPELIARKRAERAARKARNAGPQTAAKAAPGENIRLREWVPVRDAPEGQRLRIVSWNMLAQSLVRRELFPGSDCLKSKDRFPGLQEELVAYDWDIGCFQEVDCIEEHGAMLRDHGYNFIYECGYDNKRHGLLIAWRSKSSSLSFSDPIYRRVVHYDDARPLEIWEKTRAYRRETSLLRDEMTDLVCGQDASSSKEEILANKCVSRLTRNIALIVALPCQSGGGVIVATTHLFWHPRYEYERARQAAILVQEISAFRLDPSHSEIVDWPVVLAGDFNDQPHSPTYTFLTGNGAKYQSEIERDLEDSMVVHTSVDELNGMRTANFAKTILEPGDDDRALGRYRTPAPNELLSIPKLISMFDVGPCGKSGCLRSAYGYAHTLLSSDESGTYFRVSH</sequence>
<comment type="similarity">
    <text evidence="1">Belongs to the CCR4/nocturin family.</text>
</comment>
<evidence type="ECO:0000256" key="1">
    <source>
        <dbReference type="ARBA" id="ARBA00010774"/>
    </source>
</evidence>
<evidence type="ECO:0000256" key="2">
    <source>
        <dbReference type="ARBA" id="ARBA00022801"/>
    </source>
</evidence>
<dbReference type="InterPro" id="IPR050410">
    <property type="entry name" value="CCR4/nocturin_mRNA_transcr"/>
</dbReference>
<dbReference type="SUPFAM" id="SSF56219">
    <property type="entry name" value="DNase I-like"/>
    <property type="match status" value="1"/>
</dbReference>
<evidence type="ECO:0000313" key="4">
    <source>
        <dbReference type="EMBL" id="WFD42228.1"/>
    </source>
</evidence>
<reference evidence="4" key="1">
    <citation type="submission" date="2023-02" db="EMBL/GenBank/DDBJ databases">
        <title>Mating type loci evolution in Malassezia.</title>
        <authorList>
            <person name="Coelho M.A."/>
        </authorList>
    </citation>
    <scope>NUCLEOTIDE SEQUENCE</scope>
    <source>
        <strain evidence="4">CBS 14136</strain>
    </source>
</reference>
<dbReference type="GO" id="GO:0006139">
    <property type="term" value="P:nucleobase-containing compound metabolic process"/>
    <property type="evidence" value="ECO:0007669"/>
    <property type="project" value="UniProtKB-ARBA"/>
</dbReference>
<evidence type="ECO:0000259" key="3">
    <source>
        <dbReference type="Pfam" id="PF03372"/>
    </source>
</evidence>
<name>A0AAF0F3Y0_9BASI</name>
<proteinExistence type="inferred from homology"/>
<dbReference type="Pfam" id="PF03372">
    <property type="entry name" value="Exo_endo_phos"/>
    <property type="match status" value="1"/>
</dbReference>
<dbReference type="InterPro" id="IPR036691">
    <property type="entry name" value="Endo/exonu/phosph_ase_sf"/>
</dbReference>
<organism evidence="4 5">
    <name type="scientific">Malassezia psittaci</name>
    <dbReference type="NCBI Taxonomy" id="1821823"/>
    <lineage>
        <taxon>Eukaryota</taxon>
        <taxon>Fungi</taxon>
        <taxon>Dikarya</taxon>
        <taxon>Basidiomycota</taxon>
        <taxon>Ustilaginomycotina</taxon>
        <taxon>Malasseziomycetes</taxon>
        <taxon>Malasseziales</taxon>
        <taxon>Malasseziaceae</taxon>
        <taxon>Malassezia</taxon>
    </lineage>
</organism>
<dbReference type="InterPro" id="IPR005135">
    <property type="entry name" value="Endo/exonuclease/phosphatase"/>
</dbReference>
<dbReference type="GO" id="GO:0000175">
    <property type="term" value="F:3'-5'-RNA exonuclease activity"/>
    <property type="evidence" value="ECO:0007669"/>
    <property type="project" value="TreeGrafter"/>
</dbReference>